<proteinExistence type="predicted"/>
<sequence>MGNYCSPSFSMPISNLRSPKLKTAPPFPLFGLPLVAYKNIIDLMTSAEQVSLSFCSRRTNSIIKYIRHRPETLTLWIQGRNRVLVKVSHGHYKAINTSRQFFSVLGAKKKSRRVYRLETISIKGHIVPVKVFTKKDGSQYLETYWNDKNYGLRVIGDYVCDLFRQDLLAVKLVEDHIELFEWVHNRQPSITQITLAKKISDEDFKYIASKSNTKLLLGNTSLSKNFRIEKFNKKADVIGLVNCHWMTVENIMELNTGRIEIRGKTFTNKELNRILKHWINGGSPYLNHLRLCLDKPNDQEYLDGIVNNRIEGDPNVRFYSALYHSEYIFNNVGLERADGTKASFKVYRDNSIFVFVVWPDAKGRTFESFD</sequence>
<evidence type="ECO:0000313" key="2">
    <source>
        <dbReference type="Proteomes" id="UP000095282"/>
    </source>
</evidence>
<protein>
    <submittedName>
        <fullName evidence="3">F-box domain-containing protein</fullName>
    </submittedName>
</protein>
<name>A0A1I7UW07_9PELO</name>
<dbReference type="WBParaSite" id="Csp11.Scaffold630.g19907.t1">
    <property type="protein sequence ID" value="Csp11.Scaffold630.g19907.t1"/>
    <property type="gene ID" value="Csp11.Scaffold630.g19907"/>
</dbReference>
<keyword evidence="2" id="KW-1185">Reference proteome</keyword>
<dbReference type="Pfam" id="PF00646">
    <property type="entry name" value="F-box"/>
    <property type="match status" value="1"/>
</dbReference>
<dbReference type="PROSITE" id="PS50181">
    <property type="entry name" value="FBOX"/>
    <property type="match status" value="1"/>
</dbReference>
<dbReference type="Proteomes" id="UP000095282">
    <property type="component" value="Unplaced"/>
</dbReference>
<dbReference type="eggNOG" id="ENOG502R2AE">
    <property type="taxonomic scope" value="Eukaryota"/>
</dbReference>
<dbReference type="InterPro" id="IPR001810">
    <property type="entry name" value="F-box_dom"/>
</dbReference>
<organism evidence="2 3">
    <name type="scientific">Caenorhabditis tropicalis</name>
    <dbReference type="NCBI Taxonomy" id="1561998"/>
    <lineage>
        <taxon>Eukaryota</taxon>
        <taxon>Metazoa</taxon>
        <taxon>Ecdysozoa</taxon>
        <taxon>Nematoda</taxon>
        <taxon>Chromadorea</taxon>
        <taxon>Rhabditida</taxon>
        <taxon>Rhabditina</taxon>
        <taxon>Rhabditomorpha</taxon>
        <taxon>Rhabditoidea</taxon>
        <taxon>Rhabditidae</taxon>
        <taxon>Peloderinae</taxon>
        <taxon>Caenorhabditis</taxon>
    </lineage>
</organism>
<dbReference type="PANTHER" id="PTHR21503">
    <property type="entry name" value="F-BOX-CONTAINING HYPOTHETICAL PROTEIN C.ELEGANS"/>
    <property type="match status" value="1"/>
</dbReference>
<reference evidence="3" key="1">
    <citation type="submission" date="2016-11" db="UniProtKB">
        <authorList>
            <consortium name="WormBaseParasite"/>
        </authorList>
    </citation>
    <scope>IDENTIFICATION</scope>
</reference>
<dbReference type="PANTHER" id="PTHR21503:SF8">
    <property type="entry name" value="F-BOX ASSOCIATED DOMAIN-CONTAINING PROTEIN-RELATED"/>
    <property type="match status" value="1"/>
</dbReference>
<dbReference type="Pfam" id="PF07735">
    <property type="entry name" value="FBA_2"/>
    <property type="match status" value="1"/>
</dbReference>
<accession>A0A1I7UW07</accession>
<dbReference type="InterPro" id="IPR012885">
    <property type="entry name" value="F-box_Sdz-33"/>
</dbReference>
<evidence type="ECO:0000259" key="1">
    <source>
        <dbReference type="PROSITE" id="PS50181"/>
    </source>
</evidence>
<evidence type="ECO:0000313" key="3">
    <source>
        <dbReference type="WBParaSite" id="Csp11.Scaffold630.g19907.t1"/>
    </source>
</evidence>
<feature type="domain" description="F-box" evidence="1">
    <location>
        <begin position="26"/>
        <end position="79"/>
    </location>
</feature>
<dbReference type="AlphaFoldDB" id="A0A1I7UW07"/>